<protein>
    <submittedName>
        <fullName evidence="3">dCTP deaminase</fullName>
    </submittedName>
</protein>
<dbReference type="InterPro" id="IPR011962">
    <property type="entry name" value="dCTP_deaminase"/>
</dbReference>
<dbReference type="InterPro" id="IPR033704">
    <property type="entry name" value="dUTPase_trimeric"/>
</dbReference>
<dbReference type="OrthoDB" id="9180543at2"/>
<dbReference type="Gene3D" id="2.70.40.10">
    <property type="match status" value="1"/>
</dbReference>
<organism evidence="3 4">
    <name type="scientific">Ferriphaselus amnicola</name>
    <dbReference type="NCBI Taxonomy" id="1188319"/>
    <lineage>
        <taxon>Bacteria</taxon>
        <taxon>Pseudomonadati</taxon>
        <taxon>Pseudomonadota</taxon>
        <taxon>Betaproteobacteria</taxon>
        <taxon>Nitrosomonadales</taxon>
        <taxon>Gallionellaceae</taxon>
        <taxon>Ferriphaselus</taxon>
    </lineage>
</organism>
<dbReference type="KEGG" id="fam:OYT1_ch1120"/>
<dbReference type="GO" id="GO:0006229">
    <property type="term" value="P:dUTP biosynthetic process"/>
    <property type="evidence" value="ECO:0007669"/>
    <property type="project" value="InterPro"/>
</dbReference>
<reference evidence="3 4" key="1">
    <citation type="submission" date="2018-06" db="EMBL/GenBank/DDBJ databases">
        <title>OYT1 Genome Sequencing.</title>
        <authorList>
            <person name="Kato S."/>
            <person name="Itoh T."/>
            <person name="Ohkuma M."/>
        </authorList>
    </citation>
    <scope>NUCLEOTIDE SEQUENCE [LARGE SCALE GENOMIC DNA]</scope>
    <source>
        <strain evidence="3 4">OYT1</strain>
    </source>
</reference>
<evidence type="ECO:0000313" key="4">
    <source>
        <dbReference type="Proteomes" id="UP000033070"/>
    </source>
</evidence>
<evidence type="ECO:0000256" key="1">
    <source>
        <dbReference type="ARBA" id="ARBA00022801"/>
    </source>
</evidence>
<dbReference type="CDD" id="cd07557">
    <property type="entry name" value="trimeric_dUTPase"/>
    <property type="match status" value="1"/>
</dbReference>
<accession>A0A2Z6GB47</accession>
<keyword evidence="2" id="KW-0546">Nucleotide metabolism</keyword>
<dbReference type="SUPFAM" id="SSF51283">
    <property type="entry name" value="dUTPase-like"/>
    <property type="match status" value="1"/>
</dbReference>
<dbReference type="STRING" id="1188319.OYT1_02569"/>
<dbReference type="PANTHER" id="PTHR42680">
    <property type="entry name" value="DCTP DEAMINASE"/>
    <property type="match status" value="1"/>
</dbReference>
<dbReference type="Pfam" id="PF22769">
    <property type="entry name" value="DCD"/>
    <property type="match status" value="1"/>
</dbReference>
<keyword evidence="1" id="KW-0378">Hydrolase</keyword>
<evidence type="ECO:0000313" key="3">
    <source>
        <dbReference type="EMBL" id="BBE50680.1"/>
    </source>
</evidence>
<proteinExistence type="predicted"/>
<dbReference type="AlphaFoldDB" id="A0A2Z6GB47"/>
<dbReference type="InterPro" id="IPR036157">
    <property type="entry name" value="dUTPase-like_sf"/>
</dbReference>
<dbReference type="Proteomes" id="UP000033070">
    <property type="component" value="Chromosome"/>
</dbReference>
<evidence type="ECO:0000256" key="2">
    <source>
        <dbReference type="ARBA" id="ARBA00023080"/>
    </source>
</evidence>
<dbReference type="EMBL" id="AP018738">
    <property type="protein sequence ID" value="BBE50680.1"/>
    <property type="molecule type" value="Genomic_DNA"/>
</dbReference>
<keyword evidence="4" id="KW-1185">Reference proteome</keyword>
<sequence length="177" mass="19380">MINSPHSLLELIHSGKIVRNLSDRELLKPEGVGFDLCLSSLSSVGSGGGSLRTATRRTPEDVLVQENENNCFYLESGRTYLATTTEEFDLPTDLAAVFFPRSTLFRSGVIFQSSVLPAGYVGPMVFSLTNTHYETFEIEKGARFAHAVFLSVTGDVGLYKGQWQGGRISQPLDEGQI</sequence>
<dbReference type="RefSeq" id="WP_084612083.1">
    <property type="nucleotide sequence ID" value="NZ_AP018738.1"/>
</dbReference>
<name>A0A2Z6GB47_9PROT</name>
<dbReference type="PANTHER" id="PTHR42680:SF3">
    <property type="entry name" value="DCTP DEAMINASE"/>
    <property type="match status" value="1"/>
</dbReference>
<dbReference type="GO" id="GO:0008829">
    <property type="term" value="F:dCTP deaminase activity"/>
    <property type="evidence" value="ECO:0007669"/>
    <property type="project" value="InterPro"/>
</dbReference>
<gene>
    <name evidence="3" type="ORF">OYT1_ch1120</name>
</gene>